<dbReference type="SUPFAM" id="SSF54862">
    <property type="entry name" value="4Fe-4S ferredoxins"/>
    <property type="match status" value="1"/>
</dbReference>
<dbReference type="RefSeq" id="WP_022394089.1">
    <property type="nucleotide sequence ID" value="NZ_QRZF01000008.1"/>
</dbReference>
<proteinExistence type="predicted"/>
<dbReference type="Pfam" id="PF04422">
    <property type="entry name" value="FrhB_FdhB_N"/>
    <property type="match status" value="1"/>
</dbReference>
<dbReference type="InterPro" id="IPR017900">
    <property type="entry name" value="4Fe4S_Fe_S_CS"/>
</dbReference>
<comment type="caution">
    <text evidence="5">The sequence shown here is derived from an EMBL/GenBank/DDBJ whole genome shotgun (WGS) entry which is preliminary data.</text>
</comment>
<keyword evidence="3" id="KW-0411">Iron-sulfur</keyword>
<dbReference type="PROSITE" id="PS00198">
    <property type="entry name" value="4FE4S_FER_1"/>
    <property type="match status" value="2"/>
</dbReference>
<evidence type="ECO:0000256" key="3">
    <source>
        <dbReference type="ARBA" id="ARBA00023014"/>
    </source>
</evidence>
<dbReference type="Pfam" id="PF04432">
    <property type="entry name" value="FrhB_FdhB_C"/>
    <property type="match status" value="1"/>
</dbReference>
<evidence type="ECO:0000256" key="1">
    <source>
        <dbReference type="ARBA" id="ARBA00022723"/>
    </source>
</evidence>
<dbReference type="InterPro" id="IPR052977">
    <property type="entry name" value="Polyferredoxin-like_ET"/>
</dbReference>
<evidence type="ECO:0000256" key="2">
    <source>
        <dbReference type="ARBA" id="ARBA00023004"/>
    </source>
</evidence>
<dbReference type="GO" id="GO:0046872">
    <property type="term" value="F:metal ion binding"/>
    <property type="evidence" value="ECO:0007669"/>
    <property type="project" value="UniProtKB-KW"/>
</dbReference>
<dbReference type="Gene3D" id="3.30.70.20">
    <property type="match status" value="1"/>
</dbReference>
<dbReference type="Pfam" id="PF12838">
    <property type="entry name" value="Fer4_7"/>
    <property type="match status" value="1"/>
</dbReference>
<feature type="domain" description="4Fe-4S ferredoxin-type" evidence="4">
    <location>
        <begin position="2"/>
        <end position="30"/>
    </location>
</feature>
<gene>
    <name evidence="5" type="ORF">DWW10_13585</name>
</gene>
<dbReference type="InterPro" id="IPR007525">
    <property type="entry name" value="FrhB_FdhB_C"/>
</dbReference>
<dbReference type="PANTHER" id="PTHR43193">
    <property type="match status" value="1"/>
</dbReference>
<evidence type="ECO:0000313" key="6">
    <source>
        <dbReference type="Proteomes" id="UP000283850"/>
    </source>
</evidence>
<accession>A0A412Y6I6</accession>
<dbReference type="PROSITE" id="PS51379">
    <property type="entry name" value="4FE4S_FER_2"/>
    <property type="match status" value="2"/>
</dbReference>
<keyword evidence="2" id="KW-0408">Iron</keyword>
<protein>
    <submittedName>
        <fullName evidence="5">4Fe-4S dicluster domain-containing protein</fullName>
    </submittedName>
</protein>
<name>A0A412Y6I6_9BACE</name>
<dbReference type="EMBL" id="QRZF01000008">
    <property type="protein sequence ID" value="RGV52978.1"/>
    <property type="molecule type" value="Genomic_DNA"/>
</dbReference>
<dbReference type="Proteomes" id="UP000283850">
    <property type="component" value="Unassembled WGS sequence"/>
</dbReference>
<reference evidence="5 6" key="1">
    <citation type="submission" date="2018-08" db="EMBL/GenBank/DDBJ databases">
        <title>A genome reference for cultivated species of the human gut microbiota.</title>
        <authorList>
            <person name="Zou Y."/>
            <person name="Xue W."/>
            <person name="Luo G."/>
        </authorList>
    </citation>
    <scope>NUCLEOTIDE SEQUENCE [LARGE SCALE GENOMIC DNA]</scope>
    <source>
        <strain evidence="5 6">AF14-32</strain>
    </source>
</reference>
<dbReference type="PANTHER" id="PTHR43193:SF2">
    <property type="entry name" value="POLYFERREDOXIN PROTEIN FWDF"/>
    <property type="match status" value="1"/>
</dbReference>
<dbReference type="AlphaFoldDB" id="A0A412Y6I6"/>
<dbReference type="InterPro" id="IPR017896">
    <property type="entry name" value="4Fe4S_Fe-S-bd"/>
</dbReference>
<organism evidence="5 6">
    <name type="scientific">Bacteroides intestinalis</name>
    <dbReference type="NCBI Taxonomy" id="329854"/>
    <lineage>
        <taxon>Bacteria</taxon>
        <taxon>Pseudomonadati</taxon>
        <taxon>Bacteroidota</taxon>
        <taxon>Bacteroidia</taxon>
        <taxon>Bacteroidales</taxon>
        <taxon>Bacteroidaceae</taxon>
        <taxon>Bacteroides</taxon>
    </lineage>
</organism>
<evidence type="ECO:0000259" key="4">
    <source>
        <dbReference type="PROSITE" id="PS51379"/>
    </source>
</evidence>
<keyword evidence="1" id="KW-0479">Metal-binding</keyword>
<evidence type="ECO:0000313" key="5">
    <source>
        <dbReference type="EMBL" id="RGV52978.1"/>
    </source>
</evidence>
<dbReference type="GO" id="GO:0051536">
    <property type="term" value="F:iron-sulfur cluster binding"/>
    <property type="evidence" value="ECO:0007669"/>
    <property type="project" value="UniProtKB-KW"/>
</dbReference>
<feature type="domain" description="4Fe-4S ferredoxin-type" evidence="4">
    <location>
        <begin position="35"/>
        <end position="64"/>
    </location>
</feature>
<dbReference type="InterPro" id="IPR007516">
    <property type="entry name" value="Co_F420_Hydgase/DH_bsu_N"/>
</dbReference>
<sequence length="390" mass="44884">MLDIKIKSDCCGCSACIQICPKQCISMNEDNEGFLYPEIEKDICINCGLCEKVCPELYPGIMRKPLKVFAIKNKDEVIRKKSSSGGIFTVLAETVIREGGVVFGAKFNENWEVVHDYTVTKDGLAAFRGSKYVQSRMGDCFSKAKSFLDQGKKVLFSGTPCQIAGLKRFLRKEYNNLLTVDFICHGVPSPKVWRMYLDETVVRQCEKKAFIEEVLFRDKRLGWKKFSVSLLFSTTIGNGSKNSVLVSEPFTENLFMRGFLYDVYLRPSCYQCPTKCLRSGSEVMIGDLWGMNEILPQLDDDKGYSVLMLNNTDKLFPFILQDVEYSELNYNDVFRYNPSIEISSKPHPNRSYFFEHFDNGQSLYVIINRTLRKGRYMRFVKRLVRKIIHL</sequence>